<dbReference type="HOGENOM" id="CLU_1501066_0_0_11"/>
<sequence length="179" mass="19229">MKPTPSAWALTPPPSPGRGLDITSVGSLLFCCFPRFFRGVAGSDLADARLALVVLGLSTSSQLSRSSSSYSPSCERLRRALRVTLPTPLAEAVNTVERPLPTARRALPVRSFEVSAARRAGREFTIIDVLAVSPRSLRCGRDDGPVFLRVVFNDPLRLLTDMYSTIVAESSVVTGATPV</sequence>
<comment type="caution">
    <text evidence="1">The sequence shown here is derived from an EMBL/GenBank/DDBJ whole genome shotgun (WGS) entry which is preliminary data.</text>
</comment>
<dbReference type="EMBL" id="AMEM01000018">
    <property type="protein sequence ID" value="EKX90189.1"/>
    <property type="molecule type" value="Genomic_DNA"/>
</dbReference>
<dbReference type="AlphaFoldDB" id="L1MGW5"/>
<gene>
    <name evidence="1" type="ORF">HMPREF9997_01404</name>
</gene>
<organism evidence="1 2">
    <name type="scientific">Corynebacterium durum F0235</name>
    <dbReference type="NCBI Taxonomy" id="1035195"/>
    <lineage>
        <taxon>Bacteria</taxon>
        <taxon>Bacillati</taxon>
        <taxon>Actinomycetota</taxon>
        <taxon>Actinomycetes</taxon>
        <taxon>Mycobacteriales</taxon>
        <taxon>Corynebacteriaceae</taxon>
        <taxon>Corynebacterium</taxon>
    </lineage>
</organism>
<proteinExistence type="predicted"/>
<accession>L1MGW5</accession>
<protein>
    <submittedName>
        <fullName evidence="1">Uncharacterized protein</fullName>
    </submittedName>
</protein>
<reference evidence="1 2" key="1">
    <citation type="submission" date="2012-05" db="EMBL/GenBank/DDBJ databases">
        <authorList>
            <person name="Weinstock G."/>
            <person name="Sodergren E."/>
            <person name="Lobos E.A."/>
            <person name="Fulton L."/>
            <person name="Fulton R."/>
            <person name="Courtney L."/>
            <person name="Fronick C."/>
            <person name="O'Laughlin M."/>
            <person name="Godfrey J."/>
            <person name="Wilson R.M."/>
            <person name="Miner T."/>
            <person name="Farmer C."/>
            <person name="Delehaunty K."/>
            <person name="Cordes M."/>
            <person name="Minx P."/>
            <person name="Tomlinson C."/>
            <person name="Chen J."/>
            <person name="Wollam A."/>
            <person name="Pepin K.H."/>
            <person name="Bhonagiri V."/>
            <person name="Zhang X."/>
            <person name="Suruliraj S."/>
            <person name="Warren W."/>
            <person name="Mitreva M."/>
            <person name="Mardis E.R."/>
            <person name="Wilson R.K."/>
        </authorList>
    </citation>
    <scope>NUCLEOTIDE SEQUENCE [LARGE SCALE GENOMIC DNA]</scope>
    <source>
        <strain evidence="1 2">F0235</strain>
    </source>
</reference>
<name>L1MGW5_9CORY</name>
<dbReference type="Proteomes" id="UP000010445">
    <property type="component" value="Unassembled WGS sequence"/>
</dbReference>
<evidence type="ECO:0000313" key="1">
    <source>
        <dbReference type="EMBL" id="EKX90189.1"/>
    </source>
</evidence>
<keyword evidence="2" id="KW-1185">Reference proteome</keyword>
<evidence type="ECO:0000313" key="2">
    <source>
        <dbReference type="Proteomes" id="UP000010445"/>
    </source>
</evidence>